<dbReference type="Pfam" id="PF06570">
    <property type="entry name" value="DUF1129"/>
    <property type="match status" value="1"/>
</dbReference>
<organism evidence="3 4">
    <name type="scientific">Weissella soli</name>
    <dbReference type="NCBI Taxonomy" id="155866"/>
    <lineage>
        <taxon>Bacteria</taxon>
        <taxon>Bacillati</taxon>
        <taxon>Bacillota</taxon>
        <taxon>Bacilli</taxon>
        <taxon>Lactobacillales</taxon>
        <taxon>Lactobacillaceae</taxon>
        <taxon>Weissella</taxon>
    </lineage>
</organism>
<dbReference type="RefSeq" id="WP_114981353.1">
    <property type="nucleotide sequence ID" value="NZ_BJYO01000003.1"/>
</dbReference>
<keyword evidence="2" id="KW-1133">Transmembrane helix</keyword>
<keyword evidence="2" id="KW-0472">Membrane</keyword>
<dbReference type="Proteomes" id="UP000254912">
    <property type="component" value="Unassembled WGS sequence"/>
</dbReference>
<feature type="transmembrane region" description="Helical" evidence="2">
    <location>
        <begin position="161"/>
        <end position="183"/>
    </location>
</feature>
<proteinExistence type="predicted"/>
<dbReference type="EMBL" id="QRAS01000002">
    <property type="protein sequence ID" value="RDL06652.1"/>
    <property type="molecule type" value="Genomic_DNA"/>
</dbReference>
<dbReference type="AlphaFoldDB" id="A0A288Q7D9"/>
<dbReference type="GeneID" id="94545227"/>
<dbReference type="KEGG" id="wso:WSWS_00012"/>
<keyword evidence="4" id="KW-1185">Reference proteome</keyword>
<evidence type="ECO:0000256" key="2">
    <source>
        <dbReference type="SAM" id="Phobius"/>
    </source>
</evidence>
<feature type="transmembrane region" description="Helical" evidence="2">
    <location>
        <begin position="136"/>
        <end position="155"/>
    </location>
</feature>
<keyword evidence="2" id="KW-0812">Transmembrane</keyword>
<sequence length="264" mass="28542">MSEEENKVTEQTTTEQQDATQSVVAEAKKAPVSEQPVAPVFPTRADLAASGLTKRNQNFVYAVTKLATNEKTQAPVIADIAAKLLAAQKKGTTAQQLFGTPAEALGIQVNETAQRTRPANNYANVKYRDLAIDNTLTFLMLFSFMFGLTLLFSKVGNAQGAGAAGITSLILTSVTGGLLFALVTKLMADDKIKRFYRIIGSILAFVLWFGIYMLLSILPAVINPVLPGWLYITLAVAAFFGFREWRKRTGISGGFLGSAPANRK</sequence>
<accession>A0A288Q7D9</accession>
<comment type="caution">
    <text evidence="3">The sequence shown here is derived from an EMBL/GenBank/DDBJ whole genome shotgun (WGS) entry which is preliminary data.</text>
</comment>
<feature type="transmembrane region" description="Helical" evidence="2">
    <location>
        <begin position="195"/>
        <end position="215"/>
    </location>
</feature>
<evidence type="ECO:0000313" key="4">
    <source>
        <dbReference type="Proteomes" id="UP000254912"/>
    </source>
</evidence>
<name>A0A288Q7D9_9LACO</name>
<dbReference type="InterPro" id="IPR009214">
    <property type="entry name" value="DUF1129"/>
</dbReference>
<feature type="compositionally biased region" description="Low complexity" evidence="1">
    <location>
        <begin position="9"/>
        <end position="21"/>
    </location>
</feature>
<gene>
    <name evidence="3" type="ORF">DFP99_1040</name>
</gene>
<evidence type="ECO:0000313" key="3">
    <source>
        <dbReference type="EMBL" id="RDL06652.1"/>
    </source>
</evidence>
<protein>
    <submittedName>
        <fullName evidence="3">Putative membrane-anchored protein</fullName>
    </submittedName>
</protein>
<feature type="region of interest" description="Disordered" evidence="1">
    <location>
        <begin position="1"/>
        <end position="28"/>
    </location>
</feature>
<feature type="transmembrane region" description="Helical" evidence="2">
    <location>
        <begin position="221"/>
        <end position="242"/>
    </location>
</feature>
<reference evidence="3 4" key="1">
    <citation type="submission" date="2018-07" db="EMBL/GenBank/DDBJ databases">
        <title>Genomic Encyclopedia of Type Strains, Phase III (KMG-III): the genomes of soil and plant-associated and newly described type strains.</title>
        <authorList>
            <person name="Whitman W."/>
        </authorList>
    </citation>
    <scope>NUCLEOTIDE SEQUENCE [LARGE SCALE GENOMIC DNA]</scope>
    <source>
        <strain evidence="3 4">CECT 7031</strain>
    </source>
</reference>
<dbReference type="OrthoDB" id="2143285at2"/>
<evidence type="ECO:0000256" key="1">
    <source>
        <dbReference type="SAM" id="MobiDB-lite"/>
    </source>
</evidence>